<sequence>MWTVVYLAPNKREAERIRKLLAEDGALLVKLRPVGAEGDCQAYEVLVPEAEVEEALELLGLR</sequence>
<proteinExistence type="predicted"/>
<dbReference type="AlphaFoldDB" id="C9RBG2"/>
<accession>C9RBG2</accession>
<dbReference type="OrthoDB" id="1684603at2"/>
<dbReference type="HOGENOM" id="CLU_207049_0_0_9"/>
<dbReference type="STRING" id="429009.Adeg_0436"/>
<protein>
    <recommendedName>
        <fullName evidence="3">Glutamate decarboxylase</fullName>
    </recommendedName>
</protein>
<evidence type="ECO:0000313" key="2">
    <source>
        <dbReference type="Proteomes" id="UP000002620"/>
    </source>
</evidence>
<evidence type="ECO:0000313" key="1">
    <source>
        <dbReference type="EMBL" id="ACX51589.1"/>
    </source>
</evidence>
<keyword evidence="2" id="KW-1185">Reference proteome</keyword>
<dbReference type="Proteomes" id="UP000002620">
    <property type="component" value="Chromosome"/>
</dbReference>
<organism evidence="1 2">
    <name type="scientific">Ammonifex degensii (strain DSM 10501 / KC4)</name>
    <dbReference type="NCBI Taxonomy" id="429009"/>
    <lineage>
        <taxon>Bacteria</taxon>
        <taxon>Bacillati</taxon>
        <taxon>Bacillota</taxon>
        <taxon>Clostridia</taxon>
        <taxon>Thermoanaerobacterales</taxon>
        <taxon>Thermoanaerobacteraceae</taxon>
        <taxon>Ammonifex</taxon>
    </lineage>
</organism>
<dbReference type="RefSeq" id="WP_015738467.1">
    <property type="nucleotide sequence ID" value="NC_013385.1"/>
</dbReference>
<dbReference type="KEGG" id="adg:Adeg_0436"/>
<name>C9RBG2_AMMDK</name>
<gene>
    <name evidence="1" type="ordered locus">Adeg_0436</name>
</gene>
<dbReference type="EMBL" id="CP001785">
    <property type="protein sequence ID" value="ACX51589.1"/>
    <property type="molecule type" value="Genomic_DNA"/>
</dbReference>
<reference evidence="1 2" key="1">
    <citation type="submission" date="2009-10" db="EMBL/GenBank/DDBJ databases">
        <title>Complete sequence of chromosome of Ammonifex degensii KC4.</title>
        <authorList>
            <consortium name="US DOE Joint Genome Institute"/>
            <person name="Kerfeld C."/>
            <person name="Goodner B."/>
            <person name="Huber H."/>
            <person name="Stetter K."/>
            <person name="Lucas S."/>
            <person name="Copeland A."/>
            <person name="Lapidus A."/>
            <person name="Glavina del Rio T."/>
            <person name="Dalin E."/>
            <person name="Tice H."/>
            <person name="Bruce D."/>
            <person name="Goodwin L."/>
            <person name="Pitluck S."/>
            <person name="Saunders E."/>
            <person name="Brettin T."/>
            <person name="Detter J.C."/>
            <person name="Han C."/>
            <person name="Larimer F."/>
            <person name="Land M."/>
            <person name="Hauser L."/>
            <person name="Kyrpides N."/>
            <person name="Ovchinnikova G."/>
            <person name="Richardson P."/>
        </authorList>
    </citation>
    <scope>NUCLEOTIDE SEQUENCE [LARGE SCALE GENOMIC DNA]</scope>
    <source>
        <strain evidence="2">DSM 10501 / KC4</strain>
    </source>
</reference>
<evidence type="ECO:0008006" key="3">
    <source>
        <dbReference type="Google" id="ProtNLM"/>
    </source>
</evidence>